<reference evidence="2" key="1">
    <citation type="journal article" date="2021" name="Microorganisms">
        <title>The Ever-Expanding Pseudomonas Genus: Description of 43 New Species and Partition of the Pseudomonas putida Group.</title>
        <authorList>
            <person name="Girard L."/>
            <person name="Lood C."/>
            <person name="Hofte M."/>
            <person name="Vandamme P."/>
            <person name="Rokni-Zadeh H."/>
            <person name="van Noort V."/>
            <person name="Lavigne R."/>
            <person name="De Mot R."/>
        </authorList>
    </citation>
    <scope>NUCLEOTIDE SEQUENCE</scope>
    <source>
        <strain evidence="2">COW40</strain>
    </source>
</reference>
<name>A0ABX8N9X2_9PSED</name>
<organism evidence="2 3">
    <name type="scientific">Pseudomonas fakonensis</name>
    <dbReference type="NCBI Taxonomy" id="2842355"/>
    <lineage>
        <taxon>Bacteria</taxon>
        <taxon>Pseudomonadati</taxon>
        <taxon>Pseudomonadota</taxon>
        <taxon>Gammaproteobacteria</taxon>
        <taxon>Pseudomonadales</taxon>
        <taxon>Pseudomonadaceae</taxon>
        <taxon>Pseudomonas</taxon>
    </lineage>
</organism>
<evidence type="ECO:0000256" key="1">
    <source>
        <dbReference type="SAM" id="Coils"/>
    </source>
</evidence>
<dbReference type="RefSeq" id="WP_217842058.1">
    <property type="nucleotide sequence ID" value="NZ_CP077076.1"/>
</dbReference>
<dbReference type="NCBIfam" id="NF033927">
    <property type="entry name" value="alph_xenorhab_B"/>
    <property type="match status" value="1"/>
</dbReference>
<evidence type="ECO:0000313" key="3">
    <source>
        <dbReference type="Proteomes" id="UP001046350"/>
    </source>
</evidence>
<accession>A0ABX8N9X2</accession>
<dbReference type="InterPro" id="IPR047760">
    <property type="entry name" value="XaxB-like"/>
</dbReference>
<keyword evidence="3" id="KW-1185">Reference proteome</keyword>
<keyword evidence="1" id="KW-0175">Coiled coil</keyword>
<protein>
    <submittedName>
        <fullName evidence="2">Alpha-xenorhabdolysin family binary toxin subunit B</fullName>
    </submittedName>
</protein>
<proteinExistence type="predicted"/>
<evidence type="ECO:0000313" key="2">
    <source>
        <dbReference type="EMBL" id="QXH52620.1"/>
    </source>
</evidence>
<dbReference type="Proteomes" id="UP001046350">
    <property type="component" value="Chromosome"/>
</dbReference>
<feature type="coiled-coil region" evidence="1">
    <location>
        <begin position="225"/>
        <end position="266"/>
    </location>
</feature>
<sequence length="330" mass="36196">MNDNVTYLQPSDVPQMQRILATNQAFTSAWQKGTFKFAPLLQEGLERNMKLFDGCRRQLAGNAQRLVAELASDPLADILDALGEDDDAELIGLAAETRETVVSLLGRLLAHLASERQALVALPVLDGESNKQRLLKQQQATAATERQLAEEHGREAAKAESVLKAIATLEANGLQTRFDGVVPSLADLQKLAAPGGEAKITAEAITQAVEQLRVVLGDLIEGMRYQQLQRERRALQERVNGLARQLRELARAQAELKANLAALDDLPRLFALRAEWDSEINALRHSLQGRQTQIVSHAMASASDIASLAQAFALLLGFLRSLLEQDRRGF</sequence>
<dbReference type="EMBL" id="CP077076">
    <property type="protein sequence ID" value="QXH52620.1"/>
    <property type="molecule type" value="Genomic_DNA"/>
</dbReference>
<gene>
    <name evidence="2" type="ORF">KSS94_05680</name>
</gene>